<accession>A0A5C6CPU3</accession>
<feature type="transmembrane region" description="Helical" evidence="9">
    <location>
        <begin position="202"/>
        <end position="221"/>
    </location>
</feature>
<dbReference type="HAMAP" id="MF_01148">
    <property type="entry name" value="Lnt"/>
    <property type="match status" value="1"/>
</dbReference>
<dbReference type="Pfam" id="PF00795">
    <property type="entry name" value="CN_hydrolase"/>
    <property type="match status" value="1"/>
</dbReference>
<feature type="domain" description="CN hydrolase" evidence="10">
    <location>
        <begin position="236"/>
        <end position="488"/>
    </location>
</feature>
<evidence type="ECO:0000256" key="4">
    <source>
        <dbReference type="ARBA" id="ARBA00022679"/>
    </source>
</evidence>
<evidence type="ECO:0000256" key="3">
    <source>
        <dbReference type="ARBA" id="ARBA00022475"/>
    </source>
</evidence>
<keyword evidence="3 9" id="KW-1003">Cell membrane</keyword>
<feature type="transmembrane region" description="Helical" evidence="9">
    <location>
        <begin position="501"/>
        <end position="517"/>
    </location>
</feature>
<comment type="caution">
    <text evidence="11">The sequence shown here is derived from an EMBL/GenBank/DDBJ whole genome shotgun (WGS) entry which is preliminary data.</text>
</comment>
<dbReference type="InterPro" id="IPR045378">
    <property type="entry name" value="LNT_N"/>
</dbReference>
<dbReference type="Gene3D" id="3.60.110.10">
    <property type="entry name" value="Carbon-nitrogen hydrolase"/>
    <property type="match status" value="1"/>
</dbReference>
<feature type="transmembrane region" description="Helical" evidence="9">
    <location>
        <begin position="25"/>
        <end position="41"/>
    </location>
</feature>
<keyword evidence="5 9" id="KW-0812">Transmembrane</keyword>
<evidence type="ECO:0000256" key="9">
    <source>
        <dbReference type="HAMAP-Rule" id="MF_01148"/>
    </source>
</evidence>
<keyword evidence="6 9" id="KW-1133">Transmembrane helix</keyword>
<dbReference type="EMBL" id="SJPT01000002">
    <property type="protein sequence ID" value="TWU25086.1"/>
    <property type="molecule type" value="Genomic_DNA"/>
</dbReference>
<comment type="subcellular location">
    <subcellularLocation>
        <location evidence="1 9">Cell membrane</location>
        <topology evidence="1 9">Multi-pass membrane protein</topology>
    </subcellularLocation>
</comment>
<dbReference type="UniPathway" id="UPA00666"/>
<evidence type="ECO:0000256" key="5">
    <source>
        <dbReference type="ARBA" id="ARBA00022692"/>
    </source>
</evidence>
<reference evidence="11 12" key="1">
    <citation type="submission" date="2019-02" db="EMBL/GenBank/DDBJ databases">
        <title>Deep-cultivation of Planctomycetes and their phenomic and genomic characterization uncovers novel biology.</title>
        <authorList>
            <person name="Wiegand S."/>
            <person name="Jogler M."/>
            <person name="Boedeker C."/>
            <person name="Pinto D."/>
            <person name="Vollmers J."/>
            <person name="Rivas-Marin E."/>
            <person name="Kohn T."/>
            <person name="Peeters S.H."/>
            <person name="Heuer A."/>
            <person name="Rast P."/>
            <person name="Oberbeckmann S."/>
            <person name="Bunk B."/>
            <person name="Jeske O."/>
            <person name="Meyerdierks A."/>
            <person name="Storesund J.E."/>
            <person name="Kallscheuer N."/>
            <person name="Luecker S."/>
            <person name="Lage O.M."/>
            <person name="Pohl T."/>
            <person name="Merkel B.J."/>
            <person name="Hornburger P."/>
            <person name="Mueller R.-W."/>
            <person name="Bruemmer F."/>
            <person name="Labrenz M."/>
            <person name="Spormann A.M."/>
            <person name="Op Den Camp H."/>
            <person name="Overmann J."/>
            <person name="Amann R."/>
            <person name="Jetten M.S.M."/>
            <person name="Mascher T."/>
            <person name="Medema M.H."/>
            <person name="Devos D.P."/>
            <person name="Kaster A.-K."/>
            <person name="Ovreas L."/>
            <person name="Rohde M."/>
            <person name="Galperin M.Y."/>
            <person name="Jogler C."/>
        </authorList>
    </citation>
    <scope>NUCLEOTIDE SEQUENCE [LARGE SCALE GENOMIC DNA]</scope>
    <source>
        <strain evidence="11 12">Pla52o</strain>
    </source>
</reference>
<dbReference type="InterPro" id="IPR003010">
    <property type="entry name" value="C-N_Hydrolase"/>
</dbReference>
<gene>
    <name evidence="11" type="primary">lnt_1</name>
    <name evidence="9" type="synonym">lnt</name>
    <name evidence="11" type="ORF">Pla52o_13840</name>
</gene>
<dbReference type="InterPro" id="IPR004563">
    <property type="entry name" value="Apolipo_AcylTrfase"/>
</dbReference>
<feature type="transmembrane region" description="Helical" evidence="9">
    <location>
        <begin position="77"/>
        <end position="98"/>
    </location>
</feature>
<dbReference type="PROSITE" id="PS50263">
    <property type="entry name" value="CN_HYDROLASE"/>
    <property type="match status" value="1"/>
</dbReference>
<name>A0A5C6CPU3_9BACT</name>
<organism evidence="11 12">
    <name type="scientific">Novipirellula galeiformis</name>
    <dbReference type="NCBI Taxonomy" id="2528004"/>
    <lineage>
        <taxon>Bacteria</taxon>
        <taxon>Pseudomonadati</taxon>
        <taxon>Planctomycetota</taxon>
        <taxon>Planctomycetia</taxon>
        <taxon>Pirellulales</taxon>
        <taxon>Pirellulaceae</taxon>
        <taxon>Novipirellula</taxon>
    </lineage>
</organism>
<evidence type="ECO:0000313" key="11">
    <source>
        <dbReference type="EMBL" id="TWU25086.1"/>
    </source>
</evidence>
<evidence type="ECO:0000256" key="7">
    <source>
        <dbReference type="ARBA" id="ARBA00023136"/>
    </source>
</evidence>
<keyword evidence="8 9" id="KW-0012">Acyltransferase</keyword>
<evidence type="ECO:0000256" key="6">
    <source>
        <dbReference type="ARBA" id="ARBA00022989"/>
    </source>
</evidence>
<feature type="transmembrane region" description="Helical" evidence="9">
    <location>
        <begin position="48"/>
        <end position="65"/>
    </location>
</feature>
<evidence type="ECO:0000259" key="10">
    <source>
        <dbReference type="PROSITE" id="PS50263"/>
    </source>
</evidence>
<evidence type="ECO:0000256" key="1">
    <source>
        <dbReference type="ARBA" id="ARBA00004651"/>
    </source>
</evidence>
<dbReference type="GO" id="GO:0016410">
    <property type="term" value="F:N-acyltransferase activity"/>
    <property type="evidence" value="ECO:0007669"/>
    <property type="project" value="UniProtKB-UniRule"/>
</dbReference>
<dbReference type="EC" id="2.3.1.269" evidence="9"/>
<keyword evidence="11" id="KW-0449">Lipoprotein</keyword>
<comment type="pathway">
    <text evidence="9">Protein modification; lipoprotein biosynthesis (N-acyl transfer).</text>
</comment>
<evidence type="ECO:0000256" key="8">
    <source>
        <dbReference type="ARBA" id="ARBA00023315"/>
    </source>
</evidence>
<evidence type="ECO:0000256" key="2">
    <source>
        <dbReference type="ARBA" id="ARBA00010065"/>
    </source>
</evidence>
<dbReference type="GO" id="GO:0005886">
    <property type="term" value="C:plasma membrane"/>
    <property type="evidence" value="ECO:0007669"/>
    <property type="project" value="UniProtKB-SubCell"/>
</dbReference>
<dbReference type="CDD" id="cd07571">
    <property type="entry name" value="ALP_N-acyl_transferase"/>
    <property type="match status" value="1"/>
</dbReference>
<dbReference type="InterPro" id="IPR036526">
    <property type="entry name" value="C-N_Hydrolase_sf"/>
</dbReference>
<keyword evidence="4 9" id="KW-0808">Transferase</keyword>
<comment type="function">
    <text evidence="9">Catalyzes the phospholipid dependent N-acylation of the N-terminal cysteine of apolipoprotein, the last step in lipoprotein maturation.</text>
</comment>
<keyword evidence="7 9" id="KW-0472">Membrane</keyword>
<proteinExistence type="inferred from homology"/>
<dbReference type="PANTHER" id="PTHR38686">
    <property type="entry name" value="APOLIPOPROTEIN N-ACYLTRANSFERASE"/>
    <property type="match status" value="1"/>
</dbReference>
<sequence length="530" mass="58454">MMGALACVLIAIVIGVPWVYPDFFFLGAFGWVALVVFASRARRWVATFASLMIGMISLGIAFYWAPKSIYDTTHLSATTSFLVFLALLAWESIAFALLGFTASLLSRPCDSRGCVPGQSIVPDQSCTSSRSTWLWLLVPVWVVIEFFHPQIFGWSIAHTALSFRPIIQVAELAGTSGIAFLVMLGVVSIAQLWMHHHTRRDWIEFLIATTMIAIACLWGHWSVTDWQQRSGSADSMRIAAVQVDPSKMGSVEEMQSRSTSAAGPIDLYIWPESSLGHYHISLEDFRDEFKTVVKSEAPNPALDPYPGVPTELLAGGKTYDEGGRDVGPYRNTAFLIDSSKSIRSRYVKRSLLPIGEYVPGEKWFPFLRDWAALDSTLLRGSNDAPLTLRGDQKVGVLVCYEDMVAENSAATTRAGAECLVALINGSRFTDTTTLKQHMWLAQLRAVENRRALVRCAATGISCIIQPDGSITERLPPQTNGVIVASIPLVHEITVYTQYGEWFAHLMTIIVLVGLISFRRRRSGASAAPPQ</sequence>
<dbReference type="PANTHER" id="PTHR38686:SF1">
    <property type="entry name" value="APOLIPOPROTEIN N-ACYLTRANSFERASE"/>
    <property type="match status" value="1"/>
</dbReference>
<comment type="catalytic activity">
    <reaction evidence="9">
        <text>N-terminal S-1,2-diacyl-sn-glyceryl-L-cysteinyl-[lipoprotein] + a glycerophospholipid = N-acyl-S-1,2-diacyl-sn-glyceryl-L-cysteinyl-[lipoprotein] + a 2-acyl-sn-glycero-3-phospholipid + H(+)</text>
        <dbReference type="Rhea" id="RHEA:48228"/>
        <dbReference type="Rhea" id="RHEA-COMP:14681"/>
        <dbReference type="Rhea" id="RHEA-COMP:14684"/>
        <dbReference type="ChEBI" id="CHEBI:15378"/>
        <dbReference type="ChEBI" id="CHEBI:136912"/>
        <dbReference type="ChEBI" id="CHEBI:140656"/>
        <dbReference type="ChEBI" id="CHEBI:140657"/>
        <dbReference type="ChEBI" id="CHEBI:140660"/>
        <dbReference type="EC" id="2.3.1.269"/>
    </reaction>
</comment>
<keyword evidence="12" id="KW-1185">Reference proteome</keyword>
<dbReference type="SUPFAM" id="SSF56317">
    <property type="entry name" value="Carbon-nitrogen hydrolase"/>
    <property type="match status" value="1"/>
</dbReference>
<dbReference type="Pfam" id="PF20154">
    <property type="entry name" value="LNT_N"/>
    <property type="match status" value="1"/>
</dbReference>
<comment type="similarity">
    <text evidence="2 9">Belongs to the CN hydrolase family. Apolipoprotein N-acyltransferase subfamily.</text>
</comment>
<dbReference type="Proteomes" id="UP000316304">
    <property type="component" value="Unassembled WGS sequence"/>
</dbReference>
<evidence type="ECO:0000313" key="12">
    <source>
        <dbReference type="Proteomes" id="UP000316304"/>
    </source>
</evidence>
<feature type="transmembrane region" description="Helical" evidence="9">
    <location>
        <begin position="172"/>
        <end position="190"/>
    </location>
</feature>
<protein>
    <recommendedName>
        <fullName evidence="9">Apolipoprotein N-acyltransferase</fullName>
        <shortName evidence="9">ALP N-acyltransferase</shortName>
        <ecNumber evidence="9">2.3.1.269</ecNumber>
    </recommendedName>
</protein>
<dbReference type="GO" id="GO:0042158">
    <property type="term" value="P:lipoprotein biosynthetic process"/>
    <property type="evidence" value="ECO:0007669"/>
    <property type="project" value="UniProtKB-UniRule"/>
</dbReference>
<dbReference type="AlphaFoldDB" id="A0A5C6CPU3"/>
<dbReference type="NCBIfam" id="TIGR00546">
    <property type="entry name" value="lnt"/>
    <property type="match status" value="1"/>
</dbReference>
<feature type="transmembrane region" description="Helical" evidence="9">
    <location>
        <begin position="133"/>
        <end position="152"/>
    </location>
</feature>